<keyword evidence="2" id="KW-0812">Transmembrane</keyword>
<feature type="compositionally biased region" description="Basic and acidic residues" evidence="1">
    <location>
        <begin position="1"/>
        <end position="22"/>
    </location>
</feature>
<evidence type="ECO:0000256" key="1">
    <source>
        <dbReference type="SAM" id="MobiDB-lite"/>
    </source>
</evidence>
<dbReference type="KEGG" id="clup:CLUP02_03099"/>
<dbReference type="RefSeq" id="XP_049139269.1">
    <property type="nucleotide sequence ID" value="XM_049282126.1"/>
</dbReference>
<accession>A0A9Q8WCI8</accession>
<evidence type="ECO:0000313" key="4">
    <source>
        <dbReference type="Proteomes" id="UP000830671"/>
    </source>
</evidence>
<keyword evidence="2" id="KW-0472">Membrane</keyword>
<sequence length="202" mass="22601">MALANAKKEAKAGGVSEKDKKPGGPTSTQPIINKASFSGHVRFWIVYLFIDLPSEKVSTTCGILGDKEPSYWTTYIHVIVGFMVSPVLLVARLIQIFLYNTIDLGRLAWGQYKLFVTSAKPKKQQLKRNWLTDTTSIHRSLKEKVAEVKERLSDQQISKNEPSSTAHFSYIPVNVKSIRLAPSFDVTTVSQNTVQEHPARLV</sequence>
<reference evidence="3" key="1">
    <citation type="journal article" date="2021" name="Mol. Plant Microbe Interact.">
        <title>Complete Genome Sequence of the Plant-Pathogenic Fungus Colletotrichum lupini.</title>
        <authorList>
            <person name="Baroncelli R."/>
            <person name="Pensec F."/>
            <person name="Da Lio D."/>
            <person name="Boufleur T."/>
            <person name="Vicente I."/>
            <person name="Sarrocco S."/>
            <person name="Picot A."/>
            <person name="Baraldi E."/>
            <person name="Sukno S."/>
            <person name="Thon M."/>
            <person name="Le Floch G."/>
        </authorList>
    </citation>
    <scope>NUCLEOTIDE SEQUENCE</scope>
    <source>
        <strain evidence="3">IMI 504893</strain>
    </source>
</reference>
<organism evidence="3 4">
    <name type="scientific">Colletotrichum lupini</name>
    <dbReference type="NCBI Taxonomy" id="145971"/>
    <lineage>
        <taxon>Eukaryota</taxon>
        <taxon>Fungi</taxon>
        <taxon>Dikarya</taxon>
        <taxon>Ascomycota</taxon>
        <taxon>Pezizomycotina</taxon>
        <taxon>Sordariomycetes</taxon>
        <taxon>Hypocreomycetidae</taxon>
        <taxon>Glomerellales</taxon>
        <taxon>Glomerellaceae</taxon>
        <taxon>Colletotrichum</taxon>
        <taxon>Colletotrichum acutatum species complex</taxon>
    </lineage>
</organism>
<dbReference type="EMBL" id="CP019474">
    <property type="protein sequence ID" value="UQC77630.1"/>
    <property type="molecule type" value="Genomic_DNA"/>
</dbReference>
<dbReference type="GeneID" id="73337136"/>
<evidence type="ECO:0000256" key="2">
    <source>
        <dbReference type="SAM" id="Phobius"/>
    </source>
</evidence>
<gene>
    <name evidence="3" type="ORF">CLUP02_03099</name>
</gene>
<keyword evidence="4" id="KW-1185">Reference proteome</keyword>
<dbReference type="AlphaFoldDB" id="A0A9Q8WCI8"/>
<name>A0A9Q8WCI8_9PEZI</name>
<evidence type="ECO:0000313" key="3">
    <source>
        <dbReference type="EMBL" id="UQC77630.1"/>
    </source>
</evidence>
<protein>
    <submittedName>
        <fullName evidence="3">Uncharacterized protein</fullName>
    </submittedName>
</protein>
<feature type="transmembrane region" description="Helical" evidence="2">
    <location>
        <begin position="75"/>
        <end position="99"/>
    </location>
</feature>
<feature type="region of interest" description="Disordered" evidence="1">
    <location>
        <begin position="1"/>
        <end position="31"/>
    </location>
</feature>
<proteinExistence type="predicted"/>
<keyword evidence="2" id="KW-1133">Transmembrane helix</keyword>
<dbReference type="Proteomes" id="UP000830671">
    <property type="component" value="Chromosome 2"/>
</dbReference>